<dbReference type="GO" id="GO:0006352">
    <property type="term" value="P:DNA-templated transcription initiation"/>
    <property type="evidence" value="ECO:0007669"/>
    <property type="project" value="InterPro"/>
</dbReference>
<organism evidence="7 8">
    <name type="scientific">Liquorilactobacillus vini DSM 20605</name>
    <dbReference type="NCBI Taxonomy" id="1133569"/>
    <lineage>
        <taxon>Bacteria</taxon>
        <taxon>Bacillati</taxon>
        <taxon>Bacillota</taxon>
        <taxon>Bacilli</taxon>
        <taxon>Lactobacillales</taxon>
        <taxon>Lactobacillaceae</taxon>
        <taxon>Liquorilactobacillus</taxon>
    </lineage>
</organism>
<keyword evidence="4" id="KW-0804">Transcription</keyword>
<gene>
    <name evidence="7" type="ORF">FD21_GL000454</name>
</gene>
<evidence type="ECO:0000259" key="6">
    <source>
        <dbReference type="Pfam" id="PF08281"/>
    </source>
</evidence>
<evidence type="ECO:0008006" key="9">
    <source>
        <dbReference type="Google" id="ProtNLM"/>
    </source>
</evidence>
<dbReference type="Gene3D" id="1.10.10.10">
    <property type="entry name" value="Winged helix-like DNA-binding domain superfamily/Winged helix DNA-binding domain"/>
    <property type="match status" value="1"/>
</dbReference>
<dbReference type="eggNOG" id="COG1595">
    <property type="taxonomic scope" value="Bacteria"/>
</dbReference>
<dbReference type="InterPro" id="IPR013325">
    <property type="entry name" value="RNA_pol_sigma_r2"/>
</dbReference>
<proteinExistence type="inferred from homology"/>
<keyword evidence="8" id="KW-1185">Reference proteome</keyword>
<dbReference type="EMBL" id="AYYX01000015">
    <property type="protein sequence ID" value="KRM88992.1"/>
    <property type="molecule type" value="Genomic_DNA"/>
</dbReference>
<dbReference type="Gene3D" id="1.10.1740.10">
    <property type="match status" value="1"/>
</dbReference>
<dbReference type="InterPro" id="IPR013324">
    <property type="entry name" value="RNA_pol_sigma_r3/r4-like"/>
</dbReference>
<dbReference type="GO" id="GO:0003677">
    <property type="term" value="F:DNA binding"/>
    <property type="evidence" value="ECO:0007669"/>
    <property type="project" value="InterPro"/>
</dbReference>
<name>A0A0R2CCF1_9LACO</name>
<dbReference type="PANTHER" id="PTHR43133:SF60">
    <property type="entry name" value="RNA POLYMERASE SIGMA FACTOR SIGV"/>
    <property type="match status" value="1"/>
</dbReference>
<feature type="domain" description="RNA polymerase sigma-70 region 2" evidence="5">
    <location>
        <begin position="25"/>
        <end position="92"/>
    </location>
</feature>
<dbReference type="AlphaFoldDB" id="A0A0R2CCF1"/>
<protein>
    <recommendedName>
        <fullName evidence="9">RNA polymerase sigma factor</fullName>
    </recommendedName>
</protein>
<dbReference type="InterPro" id="IPR014284">
    <property type="entry name" value="RNA_pol_sigma-70_dom"/>
</dbReference>
<dbReference type="Pfam" id="PF08281">
    <property type="entry name" value="Sigma70_r4_2"/>
    <property type="match status" value="1"/>
</dbReference>
<reference evidence="7 8" key="1">
    <citation type="journal article" date="2015" name="Genome Announc.">
        <title>Expanding the biotechnology potential of lactobacilli through comparative genomics of 213 strains and associated genera.</title>
        <authorList>
            <person name="Sun Z."/>
            <person name="Harris H.M."/>
            <person name="McCann A."/>
            <person name="Guo C."/>
            <person name="Argimon S."/>
            <person name="Zhang W."/>
            <person name="Yang X."/>
            <person name="Jeffery I.B."/>
            <person name="Cooney J.C."/>
            <person name="Kagawa T.F."/>
            <person name="Liu W."/>
            <person name="Song Y."/>
            <person name="Salvetti E."/>
            <person name="Wrobel A."/>
            <person name="Rasinkangas P."/>
            <person name="Parkhill J."/>
            <person name="Rea M.C."/>
            <person name="O'Sullivan O."/>
            <person name="Ritari J."/>
            <person name="Douillard F.P."/>
            <person name="Paul Ross R."/>
            <person name="Yang R."/>
            <person name="Briner A.E."/>
            <person name="Felis G.E."/>
            <person name="de Vos W.M."/>
            <person name="Barrangou R."/>
            <person name="Klaenhammer T.R."/>
            <person name="Caufield P.W."/>
            <person name="Cui Y."/>
            <person name="Zhang H."/>
            <person name="O'Toole P.W."/>
        </authorList>
    </citation>
    <scope>NUCLEOTIDE SEQUENCE [LARGE SCALE GENOMIC DNA]</scope>
    <source>
        <strain evidence="7 8">DSM 20605</strain>
    </source>
</reference>
<evidence type="ECO:0000256" key="1">
    <source>
        <dbReference type="ARBA" id="ARBA00010641"/>
    </source>
</evidence>
<dbReference type="InterPro" id="IPR007627">
    <property type="entry name" value="RNA_pol_sigma70_r2"/>
</dbReference>
<comment type="caution">
    <text evidence="7">The sequence shown here is derived from an EMBL/GenBank/DDBJ whole genome shotgun (WGS) entry which is preliminary data.</text>
</comment>
<evidence type="ECO:0000256" key="3">
    <source>
        <dbReference type="ARBA" id="ARBA00023082"/>
    </source>
</evidence>
<evidence type="ECO:0000313" key="7">
    <source>
        <dbReference type="EMBL" id="KRM88992.1"/>
    </source>
</evidence>
<keyword evidence="2" id="KW-0805">Transcription regulation</keyword>
<evidence type="ECO:0000259" key="5">
    <source>
        <dbReference type="Pfam" id="PF04542"/>
    </source>
</evidence>
<dbReference type="InterPro" id="IPR036388">
    <property type="entry name" value="WH-like_DNA-bd_sf"/>
</dbReference>
<comment type="similarity">
    <text evidence="1">Belongs to the sigma-70 factor family. ECF subfamily.</text>
</comment>
<dbReference type="PANTHER" id="PTHR43133">
    <property type="entry name" value="RNA POLYMERASE ECF-TYPE SIGMA FACTO"/>
    <property type="match status" value="1"/>
</dbReference>
<dbReference type="NCBIfam" id="TIGR02937">
    <property type="entry name" value="sigma70-ECF"/>
    <property type="match status" value="1"/>
</dbReference>
<dbReference type="SUPFAM" id="SSF88659">
    <property type="entry name" value="Sigma3 and sigma4 domains of RNA polymerase sigma factors"/>
    <property type="match status" value="1"/>
</dbReference>
<sequence length="176" mass="20880">MRKIFNQFQKRRQRKRAINQLEELVRTQSSKMYRIALSYTHSPQDTLDVLQTSFNKALKAIDQQPNLVINDPAAWYYRILINSCRDFWRMQQHQPIKANFDLEKMMLPTPQIASFELREIIDLLDSPAKEIIILKFFEGFTLQEIGTILNLNVNTVKTKMYRALNELRRILEKGGY</sequence>
<keyword evidence="3" id="KW-0731">Sigma factor</keyword>
<dbReference type="RefSeq" id="WP_010580672.1">
    <property type="nucleotide sequence ID" value="NZ_AHYZ01000100.1"/>
</dbReference>
<accession>A0A0R2CCF1</accession>
<dbReference type="Pfam" id="PF04542">
    <property type="entry name" value="Sigma70_r2"/>
    <property type="match status" value="1"/>
</dbReference>
<dbReference type="PATRIC" id="fig|1133569.4.peg.481"/>
<dbReference type="STRING" id="1133569.FD21_GL000454"/>
<evidence type="ECO:0000313" key="8">
    <source>
        <dbReference type="Proteomes" id="UP000051576"/>
    </source>
</evidence>
<evidence type="ECO:0000256" key="2">
    <source>
        <dbReference type="ARBA" id="ARBA00023015"/>
    </source>
</evidence>
<dbReference type="InterPro" id="IPR013249">
    <property type="entry name" value="RNA_pol_sigma70_r4_t2"/>
</dbReference>
<dbReference type="CDD" id="cd06171">
    <property type="entry name" value="Sigma70_r4"/>
    <property type="match status" value="1"/>
</dbReference>
<evidence type="ECO:0000256" key="4">
    <source>
        <dbReference type="ARBA" id="ARBA00023163"/>
    </source>
</evidence>
<dbReference type="Proteomes" id="UP000051576">
    <property type="component" value="Unassembled WGS sequence"/>
</dbReference>
<feature type="domain" description="RNA polymerase sigma factor 70 region 4 type 2" evidence="6">
    <location>
        <begin position="116"/>
        <end position="167"/>
    </location>
</feature>
<dbReference type="GO" id="GO:0016987">
    <property type="term" value="F:sigma factor activity"/>
    <property type="evidence" value="ECO:0007669"/>
    <property type="project" value="UniProtKB-KW"/>
</dbReference>
<dbReference type="InterPro" id="IPR039425">
    <property type="entry name" value="RNA_pol_sigma-70-like"/>
</dbReference>
<dbReference type="SUPFAM" id="SSF88946">
    <property type="entry name" value="Sigma2 domain of RNA polymerase sigma factors"/>
    <property type="match status" value="1"/>
</dbReference>